<dbReference type="SUPFAM" id="SSF81524">
    <property type="entry name" value="14 kDa protein of cytochrome bc1 complex (Ubiquinol-cytochrome c reductase)"/>
    <property type="match status" value="1"/>
</dbReference>
<sequence length="333" mass="38483">MEKSPTTQLKNRYQIFVEDEAIPASKKEKGTQQQVTAKSTAKKQRRVVVVGDSLLRGTEAAICRPDITAREVCCLPGAMIKDVTDRIPKLFSSKDVHPFLLIHVGTNDTARKDLPTICKDFEELGKKVKELDAQRRTTPQQTWETHIRQKTRYTHQEGVKLEEEGTGRKTLDLNKEDPGKHTQKGGKNISKTIHSEEIGTKQNPLNCMLANARSLTNKMEELEAEISTVQASGRFMESIRKWYYGLAGFNKIGLMRDDTLYETPDVQEAIRRLPAKVYDDRMFRIKRALDLDMKKNILPKEQWTKYEEDVSYLQPYIREVIRERKEKEEWGKK</sequence>
<evidence type="ECO:0000256" key="10">
    <source>
        <dbReference type="ARBA" id="ARBA00031021"/>
    </source>
</evidence>
<keyword evidence="16" id="KW-1185">Reference proteome</keyword>
<proteinExistence type="inferred from homology"/>
<evidence type="ECO:0000256" key="14">
    <source>
        <dbReference type="SAM" id="MobiDB-lite"/>
    </source>
</evidence>
<evidence type="ECO:0000256" key="13">
    <source>
        <dbReference type="SAM" id="Coils"/>
    </source>
</evidence>
<keyword evidence="5" id="KW-0679">Respiratory chain</keyword>
<dbReference type="Proteomes" id="UP001176940">
    <property type="component" value="Unassembled WGS sequence"/>
</dbReference>
<dbReference type="Pfam" id="PF02271">
    <property type="entry name" value="UCR_14kD"/>
    <property type="match status" value="1"/>
</dbReference>
<dbReference type="PANTHER" id="PTHR12022">
    <property type="entry name" value="UBIQUINOL-CYTOCHROME C REDUCTASE COMPLEX 14 KD PROTEIN"/>
    <property type="match status" value="1"/>
</dbReference>
<evidence type="ECO:0000256" key="6">
    <source>
        <dbReference type="ARBA" id="ARBA00022792"/>
    </source>
</evidence>
<keyword evidence="9" id="KW-0472">Membrane</keyword>
<accession>A0ABN9L9V7</accession>
<comment type="subcellular location">
    <subcellularLocation>
        <location evidence="1">Mitochondrion inner membrane</location>
        <topology evidence="1">Peripheral membrane protein</topology>
        <orientation evidence="1">Matrix side</orientation>
    </subcellularLocation>
</comment>
<dbReference type="Gene3D" id="3.40.50.12690">
    <property type="match status" value="1"/>
</dbReference>
<evidence type="ECO:0000256" key="12">
    <source>
        <dbReference type="ARBA" id="ARBA00038521"/>
    </source>
</evidence>
<keyword evidence="6" id="KW-0999">Mitochondrion inner membrane</keyword>
<evidence type="ECO:0000313" key="16">
    <source>
        <dbReference type="Proteomes" id="UP001176940"/>
    </source>
</evidence>
<dbReference type="EMBL" id="CAUEEQ010012867">
    <property type="protein sequence ID" value="CAJ0936766.1"/>
    <property type="molecule type" value="Genomic_DNA"/>
</dbReference>
<dbReference type="InterPro" id="IPR036544">
    <property type="entry name" value="QCR7_sf"/>
</dbReference>
<evidence type="ECO:0000256" key="8">
    <source>
        <dbReference type="ARBA" id="ARBA00023128"/>
    </source>
</evidence>
<organism evidence="15 16">
    <name type="scientific">Ranitomeya imitator</name>
    <name type="common">mimic poison frog</name>
    <dbReference type="NCBI Taxonomy" id="111125"/>
    <lineage>
        <taxon>Eukaryota</taxon>
        <taxon>Metazoa</taxon>
        <taxon>Chordata</taxon>
        <taxon>Craniata</taxon>
        <taxon>Vertebrata</taxon>
        <taxon>Euteleostomi</taxon>
        <taxon>Amphibia</taxon>
        <taxon>Batrachia</taxon>
        <taxon>Anura</taxon>
        <taxon>Neobatrachia</taxon>
        <taxon>Hyloidea</taxon>
        <taxon>Dendrobatidae</taxon>
        <taxon>Dendrobatinae</taxon>
        <taxon>Ranitomeya</taxon>
    </lineage>
</organism>
<name>A0ABN9L9V7_9NEOB</name>
<dbReference type="PANTHER" id="PTHR12022:SF0">
    <property type="entry name" value="CYTOCHROME B-C1 COMPLEX SUBUNIT 7"/>
    <property type="match status" value="1"/>
</dbReference>
<dbReference type="Gene3D" id="1.10.1090.10">
    <property type="entry name" value="Cytochrome b-c1 complex subunit 7"/>
    <property type="match status" value="1"/>
</dbReference>
<feature type="compositionally biased region" description="Basic and acidic residues" evidence="14">
    <location>
        <begin position="161"/>
        <end position="180"/>
    </location>
</feature>
<comment type="subunit">
    <text evidence="12">Component of the ubiquinol-cytochrome c oxidoreductase (cytochrome b-c1 complex, complex III, CIII), a multisubunit enzyme composed of 3 respiratory subunits cytochrome b, cytochrome c1 and Rieske protein, 2 core protein subunits, and additional low-molecular weight protein subunits. The complex exists as an obligatory dimer and forms supercomplexes (SCs) in the inner mitochondrial membrane with cytochrome c oxidase (complex IV, CIV).</text>
</comment>
<keyword evidence="4" id="KW-0813">Transport</keyword>
<evidence type="ECO:0000256" key="2">
    <source>
        <dbReference type="ARBA" id="ARBA00008554"/>
    </source>
</evidence>
<feature type="coiled-coil region" evidence="13">
    <location>
        <begin position="205"/>
        <end position="232"/>
    </location>
</feature>
<evidence type="ECO:0000256" key="11">
    <source>
        <dbReference type="ARBA" id="ARBA00032927"/>
    </source>
</evidence>
<keyword evidence="8" id="KW-0496">Mitochondrion</keyword>
<keyword evidence="7" id="KW-0249">Electron transport</keyword>
<keyword evidence="13" id="KW-0175">Coiled coil</keyword>
<comment type="caution">
    <text evidence="15">The sequence shown here is derived from an EMBL/GenBank/DDBJ whole genome shotgun (WGS) entry which is preliminary data.</text>
</comment>
<comment type="similarity">
    <text evidence="2">Belongs to the UQCRB/QCR7 family.</text>
</comment>
<evidence type="ECO:0000313" key="15">
    <source>
        <dbReference type="EMBL" id="CAJ0936766.1"/>
    </source>
</evidence>
<evidence type="ECO:0000256" key="1">
    <source>
        <dbReference type="ARBA" id="ARBA00004443"/>
    </source>
</evidence>
<feature type="region of interest" description="Disordered" evidence="14">
    <location>
        <begin position="161"/>
        <end position="197"/>
    </location>
</feature>
<evidence type="ECO:0000256" key="5">
    <source>
        <dbReference type="ARBA" id="ARBA00022660"/>
    </source>
</evidence>
<evidence type="ECO:0000256" key="9">
    <source>
        <dbReference type="ARBA" id="ARBA00023136"/>
    </source>
</evidence>
<dbReference type="SUPFAM" id="SSF52266">
    <property type="entry name" value="SGNH hydrolase"/>
    <property type="match status" value="1"/>
</dbReference>
<protein>
    <recommendedName>
        <fullName evidence="3">Cytochrome b-c1 complex subunit 7</fullName>
    </recommendedName>
    <alternativeName>
        <fullName evidence="10">Complex III subunit VII</fullName>
    </alternativeName>
    <alternativeName>
        <fullName evidence="11">Ubiquinol-cytochrome c reductase complex 14 kDa protein</fullName>
    </alternativeName>
</protein>
<gene>
    <name evidence="15" type="ORF">RIMI_LOCUS6953277</name>
</gene>
<evidence type="ECO:0000256" key="3">
    <source>
        <dbReference type="ARBA" id="ARBA00016323"/>
    </source>
</evidence>
<evidence type="ECO:0000256" key="4">
    <source>
        <dbReference type="ARBA" id="ARBA00022448"/>
    </source>
</evidence>
<reference evidence="15" key="1">
    <citation type="submission" date="2023-07" db="EMBL/GenBank/DDBJ databases">
        <authorList>
            <person name="Stuckert A."/>
        </authorList>
    </citation>
    <scope>NUCLEOTIDE SEQUENCE</scope>
</reference>
<dbReference type="InterPro" id="IPR003197">
    <property type="entry name" value="QCR7"/>
</dbReference>
<evidence type="ECO:0000256" key="7">
    <source>
        <dbReference type="ARBA" id="ARBA00022982"/>
    </source>
</evidence>